<feature type="chain" id="PRO_5035231615" description="Poly(3-hydroxybutyrate) depolymerase" evidence="1">
    <location>
        <begin position="30"/>
        <end position="349"/>
    </location>
</feature>
<evidence type="ECO:0000313" key="3">
    <source>
        <dbReference type="Proteomes" id="UP000789390"/>
    </source>
</evidence>
<name>A0A8J2WGH1_9CRUS</name>
<gene>
    <name evidence="2" type="ORF">DGAL_LOCUS668</name>
</gene>
<dbReference type="AlphaFoldDB" id="A0A8J2WGH1"/>
<evidence type="ECO:0000313" key="2">
    <source>
        <dbReference type="EMBL" id="CAH0098585.1"/>
    </source>
</evidence>
<dbReference type="PANTHER" id="PTHR42972">
    <property type="entry name" value="TOL-PAL SYSTEM PROTEIN TOLB"/>
    <property type="match status" value="1"/>
</dbReference>
<accession>A0A8J2WGH1</accession>
<dbReference type="Gene3D" id="3.40.50.1820">
    <property type="entry name" value="alpha/beta hydrolase"/>
    <property type="match status" value="2"/>
</dbReference>
<dbReference type="EMBL" id="CAKKLH010000003">
    <property type="protein sequence ID" value="CAH0098585.1"/>
    <property type="molecule type" value="Genomic_DNA"/>
</dbReference>
<keyword evidence="1" id="KW-0732">Signal</keyword>
<dbReference type="SUPFAM" id="SSF53474">
    <property type="entry name" value="alpha/beta-Hydrolases"/>
    <property type="match status" value="1"/>
</dbReference>
<evidence type="ECO:0008006" key="4">
    <source>
        <dbReference type="Google" id="ProtNLM"/>
    </source>
</evidence>
<sequence length="349" mass="37873">MSRRQVLSLTSVLRLMILLCALLLPAFLAAPASLTASPLGNYNIVSGSITTSGISSGAVMATQFHVVHSTSVNGVGIFAGVPYGCALGLVAESINCMLYPNLIVMANLYSRVSTYDFYNNIDSVNGLVNDRVFIFHGTEDSVVNPGSGDNVETFYNKYNSLVYKKNNIAAQHCMPTDNYGGACDQLNSDSYINNCGYNGAFEMSNYLYGGGLKRPSGNEGILSNLLEFDQAEFFQISAPSVSSMDDIGYVYVPTSCANGAACKLHIAFHGCQQGRTMMGNIYTVHAGYLEVAELNDIIVLFPQAIQQTISNPQGCWDWWGYNNNLYDTKNGNQILAVKRMVDKITGFSI</sequence>
<dbReference type="Proteomes" id="UP000789390">
    <property type="component" value="Unassembled WGS sequence"/>
</dbReference>
<protein>
    <recommendedName>
        <fullName evidence="4">Poly(3-hydroxybutyrate) depolymerase</fullName>
    </recommendedName>
</protein>
<proteinExistence type="predicted"/>
<dbReference type="InterPro" id="IPR029058">
    <property type="entry name" value="AB_hydrolase_fold"/>
</dbReference>
<reference evidence="2" key="1">
    <citation type="submission" date="2021-11" db="EMBL/GenBank/DDBJ databases">
        <authorList>
            <person name="Schell T."/>
        </authorList>
    </citation>
    <scope>NUCLEOTIDE SEQUENCE</scope>
    <source>
        <strain evidence="2">M5</strain>
    </source>
</reference>
<dbReference type="OrthoDB" id="6020543at2759"/>
<organism evidence="2 3">
    <name type="scientific">Daphnia galeata</name>
    <dbReference type="NCBI Taxonomy" id="27404"/>
    <lineage>
        <taxon>Eukaryota</taxon>
        <taxon>Metazoa</taxon>
        <taxon>Ecdysozoa</taxon>
        <taxon>Arthropoda</taxon>
        <taxon>Crustacea</taxon>
        <taxon>Branchiopoda</taxon>
        <taxon>Diplostraca</taxon>
        <taxon>Cladocera</taxon>
        <taxon>Anomopoda</taxon>
        <taxon>Daphniidae</taxon>
        <taxon>Daphnia</taxon>
    </lineage>
</organism>
<dbReference type="PANTHER" id="PTHR42972:SF8">
    <property type="entry name" value="POLYHYDROXYBUTYRATE DEPOLYMERASE"/>
    <property type="match status" value="1"/>
</dbReference>
<feature type="signal peptide" evidence="1">
    <location>
        <begin position="1"/>
        <end position="29"/>
    </location>
</feature>
<evidence type="ECO:0000256" key="1">
    <source>
        <dbReference type="SAM" id="SignalP"/>
    </source>
</evidence>
<keyword evidence="3" id="KW-1185">Reference proteome</keyword>
<comment type="caution">
    <text evidence="2">The sequence shown here is derived from an EMBL/GenBank/DDBJ whole genome shotgun (WGS) entry which is preliminary data.</text>
</comment>